<dbReference type="AlphaFoldDB" id="A0A426Q7E3"/>
<keyword evidence="2" id="KW-0472">Membrane</keyword>
<feature type="compositionally biased region" description="Basic and acidic residues" evidence="1">
    <location>
        <begin position="106"/>
        <end position="123"/>
    </location>
</feature>
<protein>
    <submittedName>
        <fullName evidence="3">Uncharacterized protein</fullName>
    </submittedName>
</protein>
<evidence type="ECO:0000313" key="3">
    <source>
        <dbReference type="EMBL" id="RRQ05573.1"/>
    </source>
</evidence>
<reference evidence="3 4" key="1">
    <citation type="submission" date="2018-01" db="EMBL/GenBank/DDBJ databases">
        <title>Twenty Corynebacterium bovis Genomes.</title>
        <authorList>
            <person name="Gulvik C.A."/>
        </authorList>
    </citation>
    <scope>NUCLEOTIDE SEQUENCE [LARGE SCALE GENOMIC DNA]</scope>
    <source>
        <strain evidence="3 4">16-2004</strain>
    </source>
</reference>
<feature type="transmembrane region" description="Helical" evidence="2">
    <location>
        <begin position="44"/>
        <end position="63"/>
    </location>
</feature>
<comment type="caution">
    <text evidence="3">The sequence shown here is derived from an EMBL/GenBank/DDBJ whole genome shotgun (WGS) entry which is preliminary data.</text>
</comment>
<evidence type="ECO:0000256" key="1">
    <source>
        <dbReference type="SAM" id="MobiDB-lite"/>
    </source>
</evidence>
<keyword evidence="2" id="KW-1133">Transmembrane helix</keyword>
<feature type="transmembrane region" description="Helical" evidence="2">
    <location>
        <begin position="12"/>
        <end position="32"/>
    </location>
</feature>
<feature type="region of interest" description="Disordered" evidence="1">
    <location>
        <begin position="106"/>
        <end position="144"/>
    </location>
</feature>
<dbReference type="EMBL" id="PQNQ01000001">
    <property type="protein sequence ID" value="RRQ05573.1"/>
    <property type="molecule type" value="Genomic_DNA"/>
</dbReference>
<evidence type="ECO:0000313" key="4">
    <source>
        <dbReference type="Proteomes" id="UP000278422"/>
    </source>
</evidence>
<name>A0A426Q7E3_9CORY</name>
<feature type="transmembrane region" description="Helical" evidence="2">
    <location>
        <begin position="69"/>
        <end position="90"/>
    </location>
</feature>
<accession>A0A426Q7E3</accession>
<gene>
    <name evidence="3" type="ORF">CXF42_00055</name>
</gene>
<dbReference type="Proteomes" id="UP000278422">
    <property type="component" value="Unassembled WGS sequence"/>
</dbReference>
<keyword evidence="2" id="KW-0812">Transmembrane</keyword>
<proteinExistence type="predicted"/>
<organism evidence="3 4">
    <name type="scientific">Corynebacterium bovis</name>
    <dbReference type="NCBI Taxonomy" id="36808"/>
    <lineage>
        <taxon>Bacteria</taxon>
        <taxon>Bacillati</taxon>
        <taxon>Actinomycetota</taxon>
        <taxon>Actinomycetes</taxon>
        <taxon>Mycobacteriales</taxon>
        <taxon>Corynebacteriaceae</taxon>
        <taxon>Corynebacterium</taxon>
    </lineage>
</organism>
<feature type="compositionally biased region" description="Gly residues" evidence="1">
    <location>
        <begin position="126"/>
        <end position="144"/>
    </location>
</feature>
<evidence type="ECO:0000256" key="2">
    <source>
        <dbReference type="SAM" id="Phobius"/>
    </source>
</evidence>
<keyword evidence="4" id="KW-1185">Reference proteome</keyword>
<sequence length="144" mass="15107">MENWGIPYAVELYFLALAGPLVAGALMTLAGYHGAPRHPVNRMYVGFAAGGVVGAVLLYATSFVATPGVLAVVGAPVLFLGVVGAAVLAFSASPWREFVSWWADDQQERQERQERQDRQDRQGRSPGPGRGPGTRPDGAGGAGA</sequence>